<dbReference type="Proteomes" id="UP000182658">
    <property type="component" value="Unassembled WGS sequence"/>
</dbReference>
<dbReference type="PANTHER" id="PTHR35205">
    <property type="entry name" value="NB-ARC AND TPR DOMAIN PROTEIN"/>
    <property type="match status" value="1"/>
</dbReference>
<feature type="domain" description="NB-ARC" evidence="1">
    <location>
        <begin position="262"/>
        <end position="407"/>
    </location>
</feature>
<dbReference type="SUPFAM" id="SSF48452">
    <property type="entry name" value="TPR-like"/>
    <property type="match status" value="1"/>
</dbReference>
<evidence type="ECO:0000259" key="3">
    <source>
        <dbReference type="Pfam" id="PF25000"/>
    </source>
</evidence>
<dbReference type="EMBL" id="KV875098">
    <property type="protein sequence ID" value="OIW28676.1"/>
    <property type="molecule type" value="Genomic_DNA"/>
</dbReference>
<dbReference type="InterPro" id="IPR056125">
    <property type="entry name" value="DUF7708"/>
</dbReference>
<dbReference type="InParanoid" id="A0A1J7JHB3"/>
<evidence type="ECO:0000313" key="4">
    <source>
        <dbReference type="EMBL" id="OIW28676.1"/>
    </source>
</evidence>
<evidence type="ECO:0000259" key="2">
    <source>
        <dbReference type="Pfam" id="PF24809"/>
    </source>
</evidence>
<dbReference type="InterPro" id="IPR011990">
    <property type="entry name" value="TPR-like_helical_dom_sf"/>
</dbReference>
<dbReference type="Gene3D" id="1.25.40.10">
    <property type="entry name" value="Tetratricopeptide repeat domain"/>
    <property type="match status" value="1"/>
</dbReference>
<dbReference type="InterPro" id="IPR056681">
    <property type="entry name" value="DUF7779"/>
</dbReference>
<dbReference type="Pfam" id="PF24809">
    <property type="entry name" value="DUF7708"/>
    <property type="match status" value="1"/>
</dbReference>
<feature type="domain" description="DUF7708" evidence="2">
    <location>
        <begin position="98"/>
        <end position="201"/>
    </location>
</feature>
<sequence>MACPSALPSHANGWLQVIEDALTPLRRPMSDLLKVPGSKHSYETCQALIKQLHEQYKGKPIIIALHGLYPLASGLRSMEGAITNIAQGATTFGANPATLVWGILEYTLSLASTAVEDLEMIATLLAQFGTNLPQFDDFIDLYPRSERLQLLLREIYGDYIRFCVTAVQYLTQSKIDIALVPFLPTRWNKFQGQFSKITDSLNTHTAEFIHQTFLDGAQILSSVSHMVADIRSVLPEVQSTSKVVFPLFELPHARNPSFSCREDEIEALRTQLNINAGSVPTSCVIHGLGGVGKTQLAIEYAYRNRGAYDAIFWLNAEQDSELATDYASTARHLGLTKTLSDQDRCIDRVRGWLNGTDMRWLLIFDNIDNSAVLKAYWNLSATHGEAIFTTQNRAIVNDFRASSQLHMKPLVPRMGARFLIAAMKRKFDEDINVAEQISASVSGLPLALTIITGYVQGVDDDFELADFHKEFLENDRDFEFWANGEGVSMSQYSKNMLTVFALAVRKLPKHAKDLLNLISLLNPDSIQEEMLKLWSRSGRSRYIDVKRHLRSHHLVESDAIQSEKVLRIHRPVRDFVLHGLRQDYEHFGLVFAQAQHMVRKVFPRQTPWMNPVNHQWAEYEKYMPHIWSLWRIFDQESPPMTDSEELVTILCDAGNYPWEREQREEGLLVLSTAKAVLESRPGGIDKANHRVYISTTCLIACLLCGNGVTGRKAGREYFTEVMGLRKNYFDSIPPAQVTKDDRFLLANSYNDFACGLIHSSSYTEADEPLKVALALKRACGAEDEYKGEFAEAYKNHAYVHLGRDELEAAVAAMRHATHLALGAYGELTAACQLFRFHLACVLYIAGEPEESLQIHKAVLRVRKDQLFTEHHDQTLNSYYAVGFLLWKRHRLSDARENLAIPVAAAESAKWPMANVARATYVLSQVLRDLDDVNAEALEAKARKTLRMLLEQHHPDLLEMYARTEASDAMPLFDHLVSMHAGRFTVLSLDKY</sequence>
<proteinExistence type="predicted"/>
<dbReference type="SUPFAM" id="SSF52540">
    <property type="entry name" value="P-loop containing nucleoside triphosphate hydrolases"/>
    <property type="match status" value="1"/>
</dbReference>
<feature type="domain" description="DUF7779" evidence="3">
    <location>
        <begin position="503"/>
        <end position="582"/>
    </location>
</feature>
<dbReference type="AlphaFoldDB" id="A0A1J7JHB3"/>
<dbReference type="GO" id="GO:0043531">
    <property type="term" value="F:ADP binding"/>
    <property type="evidence" value="ECO:0007669"/>
    <property type="project" value="InterPro"/>
</dbReference>
<accession>A0A1J7JHB3</accession>
<protein>
    <submittedName>
        <fullName evidence="4">Uncharacterized protein</fullName>
    </submittedName>
</protein>
<keyword evidence="5" id="KW-1185">Reference proteome</keyword>
<name>A0A1J7JHB3_9PEZI</name>
<dbReference type="InterPro" id="IPR002182">
    <property type="entry name" value="NB-ARC"/>
</dbReference>
<evidence type="ECO:0000313" key="5">
    <source>
        <dbReference type="Proteomes" id="UP000182658"/>
    </source>
</evidence>
<dbReference type="Gene3D" id="3.40.50.300">
    <property type="entry name" value="P-loop containing nucleotide triphosphate hydrolases"/>
    <property type="match status" value="1"/>
</dbReference>
<dbReference type="Pfam" id="PF25000">
    <property type="entry name" value="DUF7779"/>
    <property type="match status" value="1"/>
</dbReference>
<dbReference type="STRING" id="1408157.A0A1J7JHB3"/>
<gene>
    <name evidence="4" type="ORF">CONLIGDRAFT_389933</name>
</gene>
<organism evidence="4 5">
    <name type="scientific">Coniochaeta ligniaria NRRL 30616</name>
    <dbReference type="NCBI Taxonomy" id="1408157"/>
    <lineage>
        <taxon>Eukaryota</taxon>
        <taxon>Fungi</taxon>
        <taxon>Dikarya</taxon>
        <taxon>Ascomycota</taxon>
        <taxon>Pezizomycotina</taxon>
        <taxon>Sordariomycetes</taxon>
        <taxon>Sordariomycetidae</taxon>
        <taxon>Coniochaetales</taxon>
        <taxon>Coniochaetaceae</taxon>
        <taxon>Coniochaeta</taxon>
    </lineage>
</organism>
<dbReference type="PANTHER" id="PTHR35205:SF1">
    <property type="entry name" value="ZU5 DOMAIN-CONTAINING PROTEIN"/>
    <property type="match status" value="1"/>
</dbReference>
<dbReference type="InterPro" id="IPR027417">
    <property type="entry name" value="P-loop_NTPase"/>
</dbReference>
<dbReference type="PRINTS" id="PR00364">
    <property type="entry name" value="DISEASERSIST"/>
</dbReference>
<reference evidence="4 5" key="1">
    <citation type="submission" date="2016-10" db="EMBL/GenBank/DDBJ databases">
        <title>Draft genome sequence of Coniochaeta ligniaria NRRL30616, a lignocellulolytic fungus for bioabatement of inhibitors in plant biomass hydrolysates.</title>
        <authorList>
            <consortium name="DOE Joint Genome Institute"/>
            <person name="Jimenez D.J."/>
            <person name="Hector R.E."/>
            <person name="Riley R."/>
            <person name="Sun H."/>
            <person name="Grigoriev I.V."/>
            <person name="Van Elsas J.D."/>
            <person name="Nichols N.N."/>
        </authorList>
    </citation>
    <scope>NUCLEOTIDE SEQUENCE [LARGE SCALE GENOMIC DNA]</scope>
    <source>
        <strain evidence="4 5">NRRL 30616</strain>
    </source>
</reference>
<dbReference type="OrthoDB" id="6161812at2759"/>
<evidence type="ECO:0000259" key="1">
    <source>
        <dbReference type="Pfam" id="PF00931"/>
    </source>
</evidence>
<dbReference type="Pfam" id="PF00931">
    <property type="entry name" value="NB-ARC"/>
    <property type="match status" value="1"/>
</dbReference>